<organism evidence="4 5">
    <name type="scientific">Actinomyces oris</name>
    <dbReference type="NCBI Taxonomy" id="544580"/>
    <lineage>
        <taxon>Bacteria</taxon>
        <taxon>Bacillati</taxon>
        <taxon>Actinomycetota</taxon>
        <taxon>Actinomycetes</taxon>
        <taxon>Actinomycetales</taxon>
        <taxon>Actinomycetaceae</taxon>
        <taxon>Actinomyces</taxon>
    </lineage>
</organism>
<dbReference type="Proteomes" id="UP001230065">
    <property type="component" value="Unassembled WGS sequence"/>
</dbReference>
<dbReference type="AlphaFoldDB" id="A0AAW8LGV7"/>
<evidence type="ECO:0000313" key="5">
    <source>
        <dbReference type="Proteomes" id="UP001230065"/>
    </source>
</evidence>
<protein>
    <submittedName>
        <fullName evidence="4">Type II toxin-antitoxin system ParD family antitoxin</fullName>
    </submittedName>
</protein>
<sequence>MPVNTSVSLDDHFVGFIASQVGSGRYRSASEVIRAGLRLLEDQETEMSALREALASGEASGQASPSTSTPSSPPRRQGRREHLLCWLMASGRFGCHDLPKHRWGASARWESCRFGLSERSALVTVVAAGVVWVHCTKVGRYWRRVGGASGRWGLRAVDTTLGQWIPTLVEQVDSGPLLTGPASNHDHRAQAQATGRGRWGRTCDGGAGLCRKNLGLTPARSGVHSADIDEPGVEAPSGDHWNSAVSSPVCSPDSG</sequence>
<dbReference type="Pfam" id="PF03693">
    <property type="entry name" value="ParD_antitoxin"/>
    <property type="match status" value="1"/>
</dbReference>
<reference evidence="4" key="1">
    <citation type="submission" date="2022-06" db="EMBL/GenBank/DDBJ databases">
        <title>Draft Genome Sequences of Three Actinomyces oris Strains, Isolated from Healthy Human Feces.</title>
        <authorList>
            <person name="Ye Y."/>
            <person name="Liu C."/>
            <person name="Zhao J."/>
            <person name="Xu J."/>
            <person name="Huang H."/>
            <person name="Wang B."/>
            <person name="Wei J."/>
            <person name="Jing X."/>
        </authorList>
    </citation>
    <scope>NUCLEOTIDE SEQUENCE</scope>
    <source>
        <strain evidence="4">CNGBCC1803727</strain>
    </source>
</reference>
<feature type="region of interest" description="Disordered" evidence="3">
    <location>
        <begin position="52"/>
        <end position="77"/>
    </location>
</feature>
<feature type="region of interest" description="Disordered" evidence="3">
    <location>
        <begin position="179"/>
        <end position="198"/>
    </location>
</feature>
<feature type="region of interest" description="Disordered" evidence="3">
    <location>
        <begin position="221"/>
        <end position="255"/>
    </location>
</feature>
<dbReference type="InterPro" id="IPR010985">
    <property type="entry name" value="Ribbon_hlx_hlx"/>
</dbReference>
<dbReference type="PANTHER" id="PTHR36582:SF2">
    <property type="entry name" value="ANTITOXIN PARD"/>
    <property type="match status" value="1"/>
</dbReference>
<evidence type="ECO:0000313" key="4">
    <source>
        <dbReference type="EMBL" id="MDR0178757.1"/>
    </source>
</evidence>
<dbReference type="RefSeq" id="WP_308680522.1">
    <property type="nucleotide sequence ID" value="NZ_JAMZMF010000022.1"/>
</dbReference>
<dbReference type="InterPro" id="IPR038296">
    <property type="entry name" value="ParD_sf"/>
</dbReference>
<dbReference type="EMBL" id="JAMZMF010000022">
    <property type="protein sequence ID" value="MDR0178757.1"/>
    <property type="molecule type" value="Genomic_DNA"/>
</dbReference>
<dbReference type="GO" id="GO:0006355">
    <property type="term" value="P:regulation of DNA-templated transcription"/>
    <property type="evidence" value="ECO:0007669"/>
    <property type="project" value="InterPro"/>
</dbReference>
<dbReference type="CDD" id="cd22231">
    <property type="entry name" value="RHH_NikR_HicB-like"/>
    <property type="match status" value="1"/>
</dbReference>
<dbReference type="NCBIfam" id="TIGR02606">
    <property type="entry name" value="antidote_CC2985"/>
    <property type="match status" value="1"/>
</dbReference>
<dbReference type="Gene3D" id="6.10.10.120">
    <property type="entry name" value="Antitoxin ParD1-like"/>
    <property type="match status" value="1"/>
</dbReference>
<name>A0AAW8LGV7_9ACTO</name>
<feature type="compositionally biased region" description="Low complexity" evidence="3">
    <location>
        <begin position="59"/>
        <end position="70"/>
    </location>
</feature>
<evidence type="ECO:0000256" key="1">
    <source>
        <dbReference type="ARBA" id="ARBA00008580"/>
    </source>
</evidence>
<gene>
    <name evidence="4" type="ORF">RF687_12470</name>
</gene>
<keyword evidence="2" id="KW-1277">Toxin-antitoxin system</keyword>
<dbReference type="PANTHER" id="PTHR36582">
    <property type="entry name" value="ANTITOXIN PARD"/>
    <property type="match status" value="1"/>
</dbReference>
<accession>A0AAW8LGV7</accession>
<feature type="compositionally biased region" description="Polar residues" evidence="3">
    <location>
        <begin position="243"/>
        <end position="255"/>
    </location>
</feature>
<evidence type="ECO:0000256" key="2">
    <source>
        <dbReference type="ARBA" id="ARBA00022649"/>
    </source>
</evidence>
<comment type="caution">
    <text evidence="4">The sequence shown here is derived from an EMBL/GenBank/DDBJ whole genome shotgun (WGS) entry which is preliminary data.</text>
</comment>
<dbReference type="InterPro" id="IPR022789">
    <property type="entry name" value="ParD"/>
</dbReference>
<proteinExistence type="inferred from homology"/>
<comment type="similarity">
    <text evidence="1">Belongs to the ParD antitoxin family.</text>
</comment>
<dbReference type="SUPFAM" id="SSF47598">
    <property type="entry name" value="Ribbon-helix-helix"/>
    <property type="match status" value="1"/>
</dbReference>
<evidence type="ECO:0000256" key="3">
    <source>
        <dbReference type="SAM" id="MobiDB-lite"/>
    </source>
</evidence>